<dbReference type="PANTHER" id="PTHR23044">
    <property type="entry name" value="3'-5' EXONUCLEASE ERI1-RELATED"/>
    <property type="match status" value="1"/>
</dbReference>
<evidence type="ECO:0000313" key="6">
    <source>
        <dbReference type="Proteomes" id="UP000177011"/>
    </source>
</evidence>
<protein>
    <recommendedName>
        <fullName evidence="4">Exonuclease domain-containing protein</fullName>
    </recommendedName>
</protein>
<feature type="domain" description="Exonuclease" evidence="4">
    <location>
        <begin position="12"/>
        <end position="194"/>
    </location>
</feature>
<keyword evidence="1" id="KW-0540">Nuclease</keyword>
<dbReference type="InterPro" id="IPR036397">
    <property type="entry name" value="RNaseH_sf"/>
</dbReference>
<evidence type="ECO:0000256" key="1">
    <source>
        <dbReference type="ARBA" id="ARBA00022722"/>
    </source>
</evidence>
<reference evidence="5 6" key="1">
    <citation type="journal article" date="2016" name="Nat. Commun.">
        <title>Thousands of microbial genomes shed light on interconnected biogeochemical processes in an aquifer system.</title>
        <authorList>
            <person name="Anantharaman K."/>
            <person name="Brown C.T."/>
            <person name="Hug L.A."/>
            <person name="Sharon I."/>
            <person name="Castelle C.J."/>
            <person name="Probst A.J."/>
            <person name="Thomas B.C."/>
            <person name="Singh A."/>
            <person name="Wilkins M.J."/>
            <person name="Karaoz U."/>
            <person name="Brodie E.L."/>
            <person name="Williams K.H."/>
            <person name="Hubbard S.S."/>
            <person name="Banfield J.F."/>
        </authorList>
    </citation>
    <scope>NUCLEOTIDE SEQUENCE [LARGE SCALE GENOMIC DNA]</scope>
</reference>
<dbReference type="CDD" id="cd06133">
    <property type="entry name" value="ERI-1_3'hExo_like"/>
    <property type="match status" value="1"/>
</dbReference>
<dbReference type="SUPFAM" id="SSF53098">
    <property type="entry name" value="Ribonuclease H-like"/>
    <property type="match status" value="1"/>
</dbReference>
<name>A0A1F8DYN8_9BACT</name>
<dbReference type="Proteomes" id="UP000177011">
    <property type="component" value="Unassembled WGS sequence"/>
</dbReference>
<proteinExistence type="predicted"/>
<dbReference type="InterPro" id="IPR047201">
    <property type="entry name" value="ERI-1_3'hExo-like"/>
</dbReference>
<dbReference type="EMBL" id="MGIS01000008">
    <property type="protein sequence ID" value="OGM93681.1"/>
    <property type="molecule type" value="Genomic_DNA"/>
</dbReference>
<sequence>MTKHPLILPYDTVIIYDTEYTTWKGALERNWSDPNEYKEIVQIGAVRIETQNFKELDSFSVFVQPVKNPRLSDFFIALTDITQEQVDTQGMSFPNAIAKFFDWSNSFHLYAYGTDADTLRENANLLGISFPFDFSRFHNIREIFRAHGIDDSKYMSSTIVEAFSHMSNRRGHDGLNDARTIVDGLRLLKVRIGKSERNRG</sequence>
<dbReference type="GO" id="GO:0000175">
    <property type="term" value="F:3'-5'-RNA exonuclease activity"/>
    <property type="evidence" value="ECO:0007669"/>
    <property type="project" value="InterPro"/>
</dbReference>
<dbReference type="InterPro" id="IPR012337">
    <property type="entry name" value="RNaseH-like_sf"/>
</dbReference>
<dbReference type="InterPro" id="IPR051274">
    <property type="entry name" value="3-5_Exoribonuclease"/>
</dbReference>
<dbReference type="Gene3D" id="3.30.420.10">
    <property type="entry name" value="Ribonuclease H-like superfamily/Ribonuclease H"/>
    <property type="match status" value="1"/>
</dbReference>
<dbReference type="GO" id="GO:0003676">
    <property type="term" value="F:nucleic acid binding"/>
    <property type="evidence" value="ECO:0007669"/>
    <property type="project" value="InterPro"/>
</dbReference>
<dbReference type="InterPro" id="IPR013520">
    <property type="entry name" value="Ribonucl_H"/>
</dbReference>
<keyword evidence="2" id="KW-0378">Hydrolase</keyword>
<evidence type="ECO:0000256" key="2">
    <source>
        <dbReference type="ARBA" id="ARBA00022801"/>
    </source>
</evidence>
<evidence type="ECO:0000259" key="4">
    <source>
        <dbReference type="SMART" id="SM00479"/>
    </source>
</evidence>
<dbReference type="PANTHER" id="PTHR23044:SF61">
    <property type="entry name" value="3'-5' EXORIBONUCLEASE 1-RELATED"/>
    <property type="match status" value="1"/>
</dbReference>
<evidence type="ECO:0000313" key="5">
    <source>
        <dbReference type="EMBL" id="OGM93681.1"/>
    </source>
</evidence>
<evidence type="ECO:0000256" key="3">
    <source>
        <dbReference type="ARBA" id="ARBA00022839"/>
    </source>
</evidence>
<dbReference type="Pfam" id="PF00929">
    <property type="entry name" value="RNase_T"/>
    <property type="match status" value="1"/>
</dbReference>
<gene>
    <name evidence="5" type="ORF">A2935_01510</name>
</gene>
<dbReference type="AlphaFoldDB" id="A0A1F8DYN8"/>
<comment type="caution">
    <text evidence="5">The sequence shown here is derived from an EMBL/GenBank/DDBJ whole genome shotgun (WGS) entry which is preliminary data.</text>
</comment>
<organism evidence="5 6">
    <name type="scientific">Candidatus Wolfebacteria bacterium RIFCSPLOWO2_01_FULL_47_17b</name>
    <dbReference type="NCBI Taxonomy" id="1802558"/>
    <lineage>
        <taxon>Bacteria</taxon>
        <taxon>Candidatus Wolfeibacteriota</taxon>
    </lineage>
</organism>
<dbReference type="SMART" id="SM00479">
    <property type="entry name" value="EXOIII"/>
    <property type="match status" value="1"/>
</dbReference>
<keyword evidence="3" id="KW-0269">Exonuclease</keyword>
<accession>A0A1F8DYN8</accession>